<feature type="domain" description="Alpha-2-macroglobulin" evidence="13">
    <location>
        <begin position="747"/>
        <end position="823"/>
    </location>
</feature>
<dbReference type="InterPro" id="IPR036595">
    <property type="entry name" value="A-macroglobulin_rcpt-bd_sf"/>
</dbReference>
<dbReference type="Gene3D" id="2.60.40.1940">
    <property type="match status" value="1"/>
</dbReference>
<dbReference type="PROSITE" id="PS00477">
    <property type="entry name" value="ALPHA_2_MACROGLOBULIN"/>
    <property type="match status" value="1"/>
</dbReference>
<feature type="domain" description="Alpha-2-macroglobulin bait region" evidence="12">
    <location>
        <begin position="476"/>
        <end position="622"/>
    </location>
</feature>
<dbReference type="InterPro" id="IPR008930">
    <property type="entry name" value="Terpenoid_cyclase/PrenylTrfase"/>
</dbReference>
<evidence type="ECO:0000256" key="9">
    <source>
        <dbReference type="ARBA" id="ARBA00063781"/>
    </source>
</evidence>
<dbReference type="Gene3D" id="2.60.40.690">
    <property type="entry name" value="Alpha-macroglobulin, receptor-binding domain"/>
    <property type="match status" value="1"/>
</dbReference>
<comment type="similarity">
    <text evidence="1">Belongs to the protease inhibitor I39 (alpha-2-macroglobulin) family.</text>
</comment>
<dbReference type="PANTHER" id="PTHR11412:SF136">
    <property type="entry name" value="CD109 ANTIGEN"/>
    <property type="match status" value="1"/>
</dbReference>
<organism evidence="15 16">
    <name type="scientific">Leptotrombidium deliense</name>
    <dbReference type="NCBI Taxonomy" id="299467"/>
    <lineage>
        <taxon>Eukaryota</taxon>
        <taxon>Metazoa</taxon>
        <taxon>Ecdysozoa</taxon>
        <taxon>Arthropoda</taxon>
        <taxon>Chelicerata</taxon>
        <taxon>Arachnida</taxon>
        <taxon>Acari</taxon>
        <taxon>Acariformes</taxon>
        <taxon>Trombidiformes</taxon>
        <taxon>Prostigmata</taxon>
        <taxon>Anystina</taxon>
        <taxon>Parasitengona</taxon>
        <taxon>Trombiculoidea</taxon>
        <taxon>Trombiculidae</taxon>
        <taxon>Leptotrombidium</taxon>
    </lineage>
</organism>
<evidence type="ECO:0000313" key="16">
    <source>
        <dbReference type="Proteomes" id="UP000288716"/>
    </source>
</evidence>
<feature type="domain" description="Alpha-macroglobulin receptor-binding" evidence="14">
    <location>
        <begin position="1298"/>
        <end position="1386"/>
    </location>
</feature>
<dbReference type="InterPro" id="IPR019742">
    <property type="entry name" value="MacrogloblnA2_CS"/>
</dbReference>
<dbReference type="SUPFAM" id="SSF81296">
    <property type="entry name" value="E set domains"/>
    <property type="match status" value="1"/>
</dbReference>
<dbReference type="InterPro" id="IPR014756">
    <property type="entry name" value="Ig_E-set"/>
</dbReference>
<evidence type="ECO:0000256" key="3">
    <source>
        <dbReference type="ARBA" id="ARBA00022729"/>
    </source>
</evidence>
<dbReference type="EMBL" id="NCKV01000552">
    <property type="protein sequence ID" value="RWS30312.1"/>
    <property type="molecule type" value="Genomic_DNA"/>
</dbReference>
<dbReference type="Pfam" id="PF07677">
    <property type="entry name" value="A2M_recep"/>
    <property type="match status" value="1"/>
</dbReference>
<dbReference type="SMART" id="SM01359">
    <property type="entry name" value="A2M_N_2"/>
    <property type="match status" value="1"/>
</dbReference>
<feature type="region of interest" description="Disordered" evidence="11">
    <location>
        <begin position="693"/>
        <end position="729"/>
    </location>
</feature>
<sequence length="1408" mass="156286">MQAQDGPKPPILIDAPIKLKQNATYSIIAPGKLVPNAEYRITVFVVNATSDTNVDAEIVAVHNNQTKEDIVAKASATVPNGKNELLVIDVGDLTAGTYKLRVSGKGGVEFKHENTIYLESKNILFFVQTDKAMYKPGQMVRFRYITTNQNLIPMEGINVTVIVKDTNGNVINKYIDKTPENGVVSHDLLLSDQPLLGDWSIEFSTDSNKASSSSYTKRFTIAEYILPTFDVSIKLPPFTTVNSTTFPATVKATYTYGKPVKGDVIFTVSDSTYSYHVYNYLKRVLVKYVSTIDGEITFPIEVKDFLGSGNVYSSKSFNVDASVKDSVTGRVYNKTSTLTVYENKYKFEFLKSSRKFIQGVAYTAYIKIAHPDDTPVPNDGKPVKLTYYFGYRDNKNKREITAVPENGVIKVNLDTTPFEKPPKEITTKLDGATKTVYTPEEDDTSSMKVDAEYDGVKANVGYIYKTTVSDVCFTQLQLAEDQLDKDFKVGDTVKLELITSKNSIFKPNMVYEINKKGMHLNALVIPRIDHPAEHLPFKKESIQFKLDLDDAPKVRFLIHGLCGKSIIAESVDIDVDGVMRTPVNVTTNIGEAKPGADIEVLVNTKPNSAVGLLGIDQQMLLLRDGHDISKKDINEGAKKYMGCNGNSDFSSCAPRHHWYGNDPTPWEIRRSGLILFSNLPVFTEYHSISSMTTTKRKQGISRPLAAPASSPRPIPAQEAQFDSEANRGGSVQRMDFKPRLRKHFPETWIWQMVDADQSGKSAFKSKVPDTITSFLISAFAVKVFRPFFVKLGLPYSVIRGETIALQATVYNYLKGAQNVKVTLDNTNKEFEFAVADETNDLYSQDGSKTKTITIAPNDGVAVSFLIKPKKLGYIAIKVSALSEEAGDEIEQRLLVKPEGETHYKNKAFLITSEANDGKVEKKVEVEMPQEIVEGSERVSVTAIGDVLGPAINNLDDLLRMPYGCGEQNMIRLVPNVVVLKYLTEAKRLQDNVKTKAIANIETGYQRQLTYKHFNGSFSAFGREDKSGSTWLSAFVFKSFVQAKPFATIDQKVINETLAFLLSTQREDGSFVEIAEQYLVKILGETSDVYEVAIITHALHMFDSKDKDNAFKKLNSLATKTPDYTYWSTNSSVKNLYGNVEMTSYALMTYVIRGQFEDALPILRYLISQQNSKGGFMSTQDTVIGLQALGSFAGKVSAKEVNMKITIKGDNAEDAASTFDINKDNAIVLNNALLNKNTKSVDIKANGQGTVLMQVSTQYNQLKGSEKPAFEIKSEIDESSTENTLKLKLCTKFLAGKESGMTVMEITLPSGFSANVDSLDDIKKLGAKRVELKDGNTKVVVYFDKITDSLTCINLVANRDAKLANLKPVPVTVYDYYDKTKTATVFYEPKQQKTCDICEGEDCSANCKK</sequence>
<dbReference type="SMART" id="SM01419">
    <property type="entry name" value="Thiol-ester_cl"/>
    <property type="match status" value="1"/>
</dbReference>
<dbReference type="GO" id="GO:0005615">
    <property type="term" value="C:extracellular space"/>
    <property type="evidence" value="ECO:0007669"/>
    <property type="project" value="InterPro"/>
</dbReference>
<dbReference type="SMART" id="SM01361">
    <property type="entry name" value="A2M_recep"/>
    <property type="match status" value="1"/>
</dbReference>
<dbReference type="OrthoDB" id="6510601at2759"/>
<dbReference type="InterPro" id="IPR013783">
    <property type="entry name" value="Ig-like_fold"/>
</dbReference>
<dbReference type="InterPro" id="IPR011626">
    <property type="entry name" value="Alpha-macroglobulin_TED"/>
</dbReference>
<evidence type="ECO:0000256" key="10">
    <source>
        <dbReference type="ARBA" id="ARBA00078071"/>
    </source>
</evidence>
<keyword evidence="5" id="KW-0882">Thioester bond</keyword>
<name>A0A443SS49_9ACAR</name>
<evidence type="ECO:0000256" key="4">
    <source>
        <dbReference type="ARBA" id="ARBA00022900"/>
    </source>
</evidence>
<dbReference type="SMART" id="SM01360">
    <property type="entry name" value="A2M"/>
    <property type="match status" value="1"/>
</dbReference>
<evidence type="ECO:0000256" key="7">
    <source>
        <dbReference type="ARBA" id="ARBA00023180"/>
    </source>
</evidence>
<evidence type="ECO:0000256" key="6">
    <source>
        <dbReference type="ARBA" id="ARBA00023157"/>
    </source>
</evidence>
<dbReference type="Gene3D" id="2.20.130.20">
    <property type="match status" value="1"/>
</dbReference>
<dbReference type="FunFam" id="2.60.40.1930:FF:000001">
    <property type="entry name" value="CD109 isoform 3"/>
    <property type="match status" value="1"/>
</dbReference>
<dbReference type="InterPro" id="IPR002890">
    <property type="entry name" value="MG2"/>
</dbReference>
<keyword evidence="3" id="KW-0732">Signal</keyword>
<dbReference type="Pfam" id="PF00207">
    <property type="entry name" value="A2M"/>
    <property type="match status" value="1"/>
</dbReference>
<dbReference type="InterPro" id="IPR041555">
    <property type="entry name" value="MG3"/>
</dbReference>
<keyword evidence="16" id="KW-1185">Reference proteome</keyword>
<dbReference type="SUPFAM" id="SSF49410">
    <property type="entry name" value="Alpha-macroglobulin receptor domain"/>
    <property type="match status" value="1"/>
</dbReference>
<proteinExistence type="inferred from homology"/>
<dbReference type="Proteomes" id="UP000288716">
    <property type="component" value="Unassembled WGS sequence"/>
</dbReference>
<comment type="caution">
    <text evidence="15">The sequence shown here is derived from an EMBL/GenBank/DDBJ whole genome shotgun (WGS) entry which is preliminary data.</text>
</comment>
<dbReference type="Gene3D" id="2.60.40.10">
    <property type="entry name" value="Immunoglobulins"/>
    <property type="match status" value="2"/>
</dbReference>
<dbReference type="InterPro" id="IPR009048">
    <property type="entry name" value="A-macroglobulin_rcpt-bd"/>
</dbReference>
<dbReference type="Gene3D" id="2.60.40.2950">
    <property type="match status" value="1"/>
</dbReference>
<feature type="compositionally biased region" description="Low complexity" evidence="11">
    <location>
        <begin position="700"/>
        <end position="711"/>
    </location>
</feature>
<evidence type="ECO:0000313" key="15">
    <source>
        <dbReference type="EMBL" id="RWS30312.1"/>
    </source>
</evidence>
<evidence type="ECO:0000256" key="1">
    <source>
        <dbReference type="ARBA" id="ARBA00010952"/>
    </source>
</evidence>
<keyword evidence="4" id="KW-0722">Serine protease inhibitor</keyword>
<dbReference type="SUPFAM" id="SSF48239">
    <property type="entry name" value="Terpenoid cyclases/Protein prenyltransferases"/>
    <property type="match status" value="1"/>
</dbReference>
<dbReference type="STRING" id="299467.A0A443SS49"/>
<dbReference type="GO" id="GO:0004867">
    <property type="term" value="F:serine-type endopeptidase inhibitor activity"/>
    <property type="evidence" value="ECO:0007669"/>
    <property type="project" value="UniProtKB-KW"/>
</dbReference>
<evidence type="ECO:0000259" key="12">
    <source>
        <dbReference type="SMART" id="SM01359"/>
    </source>
</evidence>
<dbReference type="InterPro" id="IPR047565">
    <property type="entry name" value="Alpha-macroglob_thiol-ester_cl"/>
</dbReference>
<dbReference type="Pfam" id="PF07703">
    <property type="entry name" value="A2M_BRD"/>
    <property type="match status" value="1"/>
</dbReference>
<dbReference type="Gene3D" id="2.60.40.1930">
    <property type="match status" value="1"/>
</dbReference>
<dbReference type="Pfam" id="PF17791">
    <property type="entry name" value="MG3"/>
    <property type="match status" value="1"/>
</dbReference>
<evidence type="ECO:0000256" key="11">
    <source>
        <dbReference type="SAM" id="MobiDB-lite"/>
    </source>
</evidence>
<gene>
    <name evidence="15" type="ORF">B4U80_09039</name>
</gene>
<comment type="function">
    <text evidence="8">Binds covalently through a thioester bond to the pathogen surface resulting in pathogen clearance.</text>
</comment>
<dbReference type="VEuPathDB" id="VectorBase:LDEU001726"/>
<keyword evidence="6" id="KW-1015">Disulfide bond</keyword>
<keyword evidence="2" id="KW-0646">Protease inhibitor</keyword>
<dbReference type="Gene3D" id="1.50.10.20">
    <property type="match status" value="2"/>
</dbReference>
<dbReference type="InterPro" id="IPR050473">
    <property type="entry name" value="A2M/Complement_sys"/>
</dbReference>
<protein>
    <recommendedName>
        <fullName evidence="10">TEP1-F</fullName>
    </recommendedName>
</protein>
<evidence type="ECO:0000256" key="8">
    <source>
        <dbReference type="ARBA" id="ARBA00057615"/>
    </source>
</evidence>
<dbReference type="InterPro" id="IPR011625">
    <property type="entry name" value="A2M_N_BRD"/>
</dbReference>
<dbReference type="FunFam" id="2.60.40.10:FF:000155">
    <property type="entry name" value="complement C3 isoform X1"/>
    <property type="match status" value="1"/>
</dbReference>
<accession>A0A443SS49</accession>
<evidence type="ECO:0000256" key="2">
    <source>
        <dbReference type="ARBA" id="ARBA00022690"/>
    </source>
</evidence>
<evidence type="ECO:0000256" key="5">
    <source>
        <dbReference type="ARBA" id="ARBA00022966"/>
    </source>
</evidence>
<dbReference type="InterPro" id="IPR001599">
    <property type="entry name" value="Macroglobln_a2"/>
</dbReference>
<reference evidence="15 16" key="1">
    <citation type="journal article" date="2018" name="Gigascience">
        <title>Genomes of trombidid mites reveal novel predicted allergens and laterally-transferred genes associated with secondary metabolism.</title>
        <authorList>
            <person name="Dong X."/>
            <person name="Chaisiri K."/>
            <person name="Xia D."/>
            <person name="Armstrong S.D."/>
            <person name="Fang Y."/>
            <person name="Donnelly M.J."/>
            <person name="Kadowaki T."/>
            <person name="McGarry J.W."/>
            <person name="Darby A.C."/>
            <person name="Makepeace B.L."/>
        </authorList>
    </citation>
    <scope>NUCLEOTIDE SEQUENCE [LARGE SCALE GENOMIC DNA]</scope>
    <source>
        <strain evidence="15">UoL-UT</strain>
    </source>
</reference>
<keyword evidence="7" id="KW-0325">Glycoprotein</keyword>
<evidence type="ECO:0000259" key="13">
    <source>
        <dbReference type="SMART" id="SM01360"/>
    </source>
</evidence>
<dbReference type="Pfam" id="PF01835">
    <property type="entry name" value="MG2"/>
    <property type="match status" value="1"/>
</dbReference>
<comment type="subunit">
    <text evidence="9">Heterodimer of a TEP1-N chain and an TEP1-C chain non-covalently linked. Forms a complex composed of TEP1-N and TEP1-C heterodimer, LRIM1 and APL1C; the interaction stabilizes TEP1-N and TEP1-C heterodimer, prevents its binding to tissues while circulating in the hemolymph and protects the thioester bond from hydrolysis. Mature TEP1 and to a lesser extent full-length TEP1 interact with SPCLIP1; the interaction is induced by microbial infection.</text>
</comment>
<dbReference type="PANTHER" id="PTHR11412">
    <property type="entry name" value="MACROGLOBULIN / COMPLEMENT"/>
    <property type="match status" value="1"/>
</dbReference>
<evidence type="ECO:0000259" key="14">
    <source>
        <dbReference type="SMART" id="SM01361"/>
    </source>
</evidence>
<dbReference type="Pfam" id="PF07678">
    <property type="entry name" value="TED_complement"/>
    <property type="match status" value="2"/>
</dbReference>